<sequence length="174" mass="20005">MKKWWLISLATIAGNVYAFDPTGDCTFDNHGNQRCVVYHDGSNVVKNIFTIGPNGRVIGESPIYYPSGKLKSTMRYNDQGEIHGKIMHYWENGKVKAAIDYKNNLADGFSYEYDESGKLVVIWQYKNDLEVHMQEMNGKVKHGKEVFFRNENGVATPYRVIEWNNGKKVKEQTE</sequence>
<feature type="chain" id="PRO_5017018492" description="Toxin-antitoxin system YwqK family antitoxin" evidence="1">
    <location>
        <begin position="19"/>
        <end position="174"/>
    </location>
</feature>
<evidence type="ECO:0000313" key="2">
    <source>
        <dbReference type="EMBL" id="RDE73933.1"/>
    </source>
</evidence>
<evidence type="ECO:0008006" key="4">
    <source>
        <dbReference type="Google" id="ProtNLM"/>
    </source>
</evidence>
<dbReference type="Proteomes" id="UP000253872">
    <property type="component" value="Unassembled WGS sequence"/>
</dbReference>
<keyword evidence="1" id="KW-0732">Signal</keyword>
<dbReference type="Pfam" id="PF07661">
    <property type="entry name" value="MORN_2"/>
    <property type="match status" value="3"/>
</dbReference>
<comment type="caution">
    <text evidence="2">The sequence shown here is derived from an EMBL/GenBank/DDBJ whole genome shotgun (WGS) entry which is preliminary data.</text>
</comment>
<protein>
    <recommendedName>
        <fullName evidence="4">Toxin-antitoxin system YwqK family antitoxin</fullName>
    </recommendedName>
</protein>
<dbReference type="Gene3D" id="3.90.930.1">
    <property type="match status" value="1"/>
</dbReference>
<feature type="signal peptide" evidence="1">
    <location>
        <begin position="1"/>
        <end position="18"/>
    </location>
</feature>
<evidence type="ECO:0000256" key="1">
    <source>
        <dbReference type="SAM" id="SignalP"/>
    </source>
</evidence>
<proteinExistence type="predicted"/>
<name>A0A369YJ79_9PAST</name>
<reference evidence="2 3" key="1">
    <citation type="submission" date="2018-05" db="EMBL/GenBank/DDBJ databases">
        <title>Draft Genome Sequences for a Diverse set of 7 Haemophilus Species.</title>
        <authorList>
            <person name="Nichols M."/>
            <person name="Topaz N."/>
            <person name="Wang X."/>
            <person name="Wang X."/>
            <person name="Boxrud D."/>
        </authorList>
    </citation>
    <scope>NUCLEOTIDE SEQUENCE [LARGE SCALE GENOMIC DNA]</scope>
    <source>
        <strain evidence="2 3">C2002001239</strain>
    </source>
</reference>
<dbReference type="AlphaFoldDB" id="A0A369YJ79"/>
<organism evidence="2 3">
    <name type="scientific">Haemophilus sputorum</name>
    <dbReference type="NCBI Taxonomy" id="1078480"/>
    <lineage>
        <taxon>Bacteria</taxon>
        <taxon>Pseudomonadati</taxon>
        <taxon>Pseudomonadota</taxon>
        <taxon>Gammaproteobacteria</taxon>
        <taxon>Pasteurellales</taxon>
        <taxon>Pasteurellaceae</taxon>
        <taxon>Haemophilus</taxon>
    </lineage>
</organism>
<dbReference type="InterPro" id="IPR011652">
    <property type="entry name" value="MORN_2"/>
</dbReference>
<dbReference type="EMBL" id="QEPN01000001">
    <property type="protein sequence ID" value="RDE73933.1"/>
    <property type="molecule type" value="Genomic_DNA"/>
</dbReference>
<dbReference type="RefSeq" id="WP_111401752.1">
    <property type="nucleotide sequence ID" value="NZ_QEPN01000001.1"/>
</dbReference>
<accession>A0A369YJ79</accession>
<gene>
    <name evidence="2" type="ORF">DPV93_01900</name>
</gene>
<evidence type="ECO:0000313" key="3">
    <source>
        <dbReference type="Proteomes" id="UP000253872"/>
    </source>
</evidence>
<dbReference type="STRING" id="1035839.GCA_000238795_00752"/>
<dbReference type="SUPFAM" id="SSF82185">
    <property type="entry name" value="Histone H3 K4-specific methyltransferase SET7/9 N-terminal domain"/>
    <property type="match status" value="1"/>
</dbReference>